<gene>
    <name evidence="3" type="ORF">SAMN04244560_01541</name>
</gene>
<dbReference type="InterPro" id="IPR036366">
    <property type="entry name" value="PGBDSf"/>
</dbReference>
<dbReference type="Gene3D" id="1.10.101.10">
    <property type="entry name" value="PGBD-like superfamily/PGBD"/>
    <property type="match status" value="1"/>
</dbReference>
<name>A0A1G7QBD9_THETY</name>
<evidence type="ECO:0000313" key="3">
    <source>
        <dbReference type="EMBL" id="SDF95813.1"/>
    </source>
</evidence>
<dbReference type="Pfam" id="PF01471">
    <property type="entry name" value="PG_binding_1"/>
    <property type="match status" value="1"/>
</dbReference>
<dbReference type="Gene3D" id="3.30.1380.10">
    <property type="match status" value="1"/>
</dbReference>
<protein>
    <submittedName>
        <fullName evidence="3">Peptidase M15</fullName>
    </submittedName>
</protein>
<feature type="domain" description="Peptidoglycan binding-like" evidence="1">
    <location>
        <begin position="172"/>
        <end position="225"/>
    </location>
</feature>
<sequence>MSTDLKNTIFSVNIFNTNTSQWERYTLKGLEPMPKAENLSVYELADYSSDFDKLYTTYIFTDTKTLNQWNNYRKAIGTPIRVTRAYCSVKHNKDLASKYPGQVAKYSQHMAGKAFDMVPYYGNITLEQMYKIALSYWTFVEPDYSSHVHGDARDPGSPYYPIVQYGSQNVYVATCQDALYYNGYLTLTDIDGIFGDITKNAVIKFQKDHNLTPDGIVGSQTWSALLPDT</sequence>
<dbReference type="RefSeq" id="WP_019907365.1">
    <property type="nucleotide sequence ID" value="NZ_FNBS01000034.1"/>
</dbReference>
<dbReference type="InterPro" id="IPR013230">
    <property type="entry name" value="Peptidase_M15A_C"/>
</dbReference>
<feature type="domain" description="Peptidase M15A C-terminal" evidence="2">
    <location>
        <begin position="62"/>
        <end position="149"/>
    </location>
</feature>
<dbReference type="InterPro" id="IPR002477">
    <property type="entry name" value="Peptidoglycan-bd-like"/>
</dbReference>
<dbReference type="Pfam" id="PF08291">
    <property type="entry name" value="Peptidase_M15_3"/>
    <property type="match status" value="1"/>
</dbReference>
<dbReference type="InterPro" id="IPR036365">
    <property type="entry name" value="PGBD-like_sf"/>
</dbReference>
<dbReference type="SUPFAM" id="SSF47090">
    <property type="entry name" value="PGBD-like"/>
    <property type="match status" value="1"/>
</dbReference>
<accession>A0A1G7QBD9</accession>
<dbReference type="EMBL" id="FNBS01000034">
    <property type="protein sequence ID" value="SDF95813.1"/>
    <property type="molecule type" value="Genomic_DNA"/>
</dbReference>
<dbReference type="SUPFAM" id="SSF55166">
    <property type="entry name" value="Hedgehog/DD-peptidase"/>
    <property type="match status" value="1"/>
</dbReference>
<evidence type="ECO:0000259" key="2">
    <source>
        <dbReference type="Pfam" id="PF08291"/>
    </source>
</evidence>
<evidence type="ECO:0000313" key="4">
    <source>
        <dbReference type="Proteomes" id="UP000183404"/>
    </source>
</evidence>
<proteinExistence type="predicted"/>
<evidence type="ECO:0000259" key="1">
    <source>
        <dbReference type="Pfam" id="PF01471"/>
    </source>
</evidence>
<reference evidence="3 4" key="1">
    <citation type="submission" date="2016-10" db="EMBL/GenBank/DDBJ databases">
        <authorList>
            <person name="de Groot N.N."/>
        </authorList>
    </citation>
    <scope>NUCLEOTIDE SEQUENCE [LARGE SCALE GENOMIC DNA]</scope>
    <source>
        <strain evidence="3 4">DSM 569</strain>
    </source>
</reference>
<organism evidence="3 4">
    <name type="scientific">Thermoanaerobacter thermohydrosulfuricus</name>
    <name type="common">Clostridium thermohydrosulfuricum</name>
    <dbReference type="NCBI Taxonomy" id="1516"/>
    <lineage>
        <taxon>Bacteria</taxon>
        <taxon>Bacillati</taxon>
        <taxon>Bacillota</taxon>
        <taxon>Clostridia</taxon>
        <taxon>Thermoanaerobacterales</taxon>
        <taxon>Thermoanaerobacteraceae</taxon>
        <taxon>Thermoanaerobacter</taxon>
    </lineage>
</organism>
<dbReference type="Proteomes" id="UP000183404">
    <property type="component" value="Unassembled WGS sequence"/>
</dbReference>
<dbReference type="InterPro" id="IPR009045">
    <property type="entry name" value="Zn_M74/Hedgehog-like"/>
</dbReference>
<dbReference type="AlphaFoldDB" id="A0A1G7QBD9"/>